<feature type="region of interest" description="Disordered" evidence="2">
    <location>
        <begin position="556"/>
        <end position="625"/>
    </location>
</feature>
<evidence type="ECO:0000256" key="3">
    <source>
        <dbReference type="SAM" id="Phobius"/>
    </source>
</evidence>
<feature type="region of interest" description="Disordered" evidence="2">
    <location>
        <begin position="350"/>
        <end position="370"/>
    </location>
</feature>
<evidence type="ECO:0000256" key="2">
    <source>
        <dbReference type="SAM" id="MobiDB-lite"/>
    </source>
</evidence>
<feature type="signal peptide" evidence="4">
    <location>
        <begin position="1"/>
        <end position="23"/>
    </location>
</feature>
<keyword evidence="3" id="KW-0472">Membrane</keyword>
<dbReference type="EMBL" id="LFJN01000011">
    <property type="protein sequence ID" value="KPI40679.1"/>
    <property type="molecule type" value="Genomic_DNA"/>
</dbReference>
<evidence type="ECO:0000313" key="6">
    <source>
        <dbReference type="Proteomes" id="UP000038010"/>
    </source>
</evidence>
<name>A0A0N0NMW3_9EURO</name>
<feature type="coiled-coil region" evidence="1">
    <location>
        <begin position="232"/>
        <end position="259"/>
    </location>
</feature>
<evidence type="ECO:0000256" key="4">
    <source>
        <dbReference type="SAM" id="SignalP"/>
    </source>
</evidence>
<dbReference type="AlphaFoldDB" id="A0A0N0NMW3"/>
<comment type="caution">
    <text evidence="5">The sequence shown here is derived from an EMBL/GenBank/DDBJ whole genome shotgun (WGS) entry which is preliminary data.</text>
</comment>
<protein>
    <submittedName>
        <fullName evidence="5">Uncharacterized protein</fullName>
    </submittedName>
</protein>
<evidence type="ECO:0000256" key="1">
    <source>
        <dbReference type="SAM" id="Coils"/>
    </source>
</evidence>
<accession>A0A0N0NMW3</accession>
<keyword evidence="6" id="KW-1185">Reference proteome</keyword>
<dbReference type="STRING" id="1664694.A0A0N0NMW3"/>
<keyword evidence="1" id="KW-0175">Coiled coil</keyword>
<reference evidence="5 6" key="1">
    <citation type="submission" date="2015-06" db="EMBL/GenBank/DDBJ databases">
        <title>Draft genome of the ant-associated black yeast Phialophora attae CBS 131958.</title>
        <authorList>
            <person name="Moreno L.F."/>
            <person name="Stielow B.J."/>
            <person name="de Hoog S."/>
            <person name="Vicente V.A."/>
            <person name="Weiss V.A."/>
            <person name="de Vries M."/>
            <person name="Cruz L.M."/>
            <person name="Souza E.M."/>
        </authorList>
    </citation>
    <scope>NUCLEOTIDE SEQUENCE [LARGE SCALE GENOMIC DNA]</scope>
    <source>
        <strain evidence="5 6">CBS 131958</strain>
    </source>
</reference>
<feature type="chain" id="PRO_5005856953" evidence="4">
    <location>
        <begin position="24"/>
        <end position="641"/>
    </location>
</feature>
<feature type="transmembrane region" description="Helical" evidence="3">
    <location>
        <begin position="392"/>
        <end position="415"/>
    </location>
</feature>
<organism evidence="5 6">
    <name type="scientific">Cyphellophora attinorum</name>
    <dbReference type="NCBI Taxonomy" id="1664694"/>
    <lineage>
        <taxon>Eukaryota</taxon>
        <taxon>Fungi</taxon>
        <taxon>Dikarya</taxon>
        <taxon>Ascomycota</taxon>
        <taxon>Pezizomycotina</taxon>
        <taxon>Eurotiomycetes</taxon>
        <taxon>Chaetothyriomycetidae</taxon>
        <taxon>Chaetothyriales</taxon>
        <taxon>Cyphellophoraceae</taxon>
        <taxon>Cyphellophora</taxon>
    </lineage>
</organism>
<dbReference type="OrthoDB" id="4225201at2759"/>
<dbReference type="Proteomes" id="UP000038010">
    <property type="component" value="Unassembled WGS sequence"/>
</dbReference>
<dbReference type="RefSeq" id="XP_018000642.1">
    <property type="nucleotide sequence ID" value="XM_018139311.1"/>
</dbReference>
<dbReference type="VEuPathDB" id="FungiDB:AB675_10532"/>
<keyword evidence="3" id="KW-0812">Transmembrane</keyword>
<feature type="compositionally biased region" description="Low complexity" evidence="2">
    <location>
        <begin position="213"/>
        <end position="229"/>
    </location>
</feature>
<keyword evidence="4" id="KW-0732">Signal</keyword>
<feature type="compositionally biased region" description="Low complexity" evidence="2">
    <location>
        <begin position="613"/>
        <end position="625"/>
    </location>
</feature>
<keyword evidence="3" id="KW-1133">Transmembrane helix</keyword>
<proteinExistence type="predicted"/>
<gene>
    <name evidence="5" type="ORF">AB675_10532</name>
</gene>
<dbReference type="GeneID" id="28731191"/>
<feature type="region of interest" description="Disordered" evidence="2">
    <location>
        <begin position="210"/>
        <end position="229"/>
    </location>
</feature>
<sequence>MRCVFSATFSLLFGLLWAGVTWASGFDVTTAPGVRYEDRATASLAFDLGGVKHTLNFEVEKAQDECQYEGLSINGQTLQQRLHLLSLPARQEDGTAKNVDYLLTRQCVDDAFGRRVTLSDIVFHVADDVMLRVSLSYSQASGDKPQIRRVRMIEITRHIDDADPLPADFTGLLDVGPKSGWTTPEPDVAFHHHNPWHDEKIPSMHIGPPIPSPVSITPSATPTSTESAPSDLTSELQRLELLQAHAAEIEQEVRATQTRIMSIWKADFSHCVSFRCYLKTVMTKIPTFAHLLATHFSHHNHVNATFFSQTAHMNCSDEVERVVSQHTQEQTTLINTSADTTVQHDELDVSVENSTPAAPPPSDSTPSTASDTIRIPASLWTATVSFQTRFKYAYIIASACLISLFLLSLALFLCIRRFRDPRRVVERAARREERLNRALYRKAACKHKFRTRWQQVSRPFRVGSWLDAVKAAKDEWNECKNEKASVVVATSTLPISDDPENGSPIAPQINNLRGAYTLIADLLSRSNRTNGAAAIGVTAATAAVDTSAFAASTESLPAYSLPPPSYRSRQRADSDSVNSTSEQGGSGDSDISIVDGFTGYTRSTNSEPGLARTDSNVESVDVESSVVTLSTRVSMDSGSQR</sequence>
<evidence type="ECO:0000313" key="5">
    <source>
        <dbReference type="EMBL" id="KPI40679.1"/>
    </source>
</evidence>